<reference evidence="3" key="1">
    <citation type="submission" date="2016-12" db="EMBL/GenBank/DDBJ databases">
        <authorList>
            <person name="Varghese N."/>
            <person name="Submissions S."/>
        </authorList>
    </citation>
    <scope>NUCLEOTIDE SEQUENCE [LARGE SCALE GENOMIC DNA]</scope>
    <source>
        <strain evidence="3">DSM 25035</strain>
    </source>
</reference>
<dbReference type="SUPFAM" id="SSF52540">
    <property type="entry name" value="P-loop containing nucleoside triphosphate hydrolases"/>
    <property type="match status" value="1"/>
</dbReference>
<dbReference type="InterPro" id="IPR000863">
    <property type="entry name" value="Sulfotransferase_dom"/>
</dbReference>
<dbReference type="Pfam" id="PF00685">
    <property type="entry name" value="Sulfotransfer_1"/>
    <property type="match status" value="1"/>
</dbReference>
<dbReference type="OrthoDB" id="1437579at2"/>
<dbReference type="Gene3D" id="3.40.50.300">
    <property type="entry name" value="P-loop containing nucleotide triphosphate hydrolases"/>
    <property type="match status" value="1"/>
</dbReference>
<evidence type="ECO:0000313" key="2">
    <source>
        <dbReference type="EMBL" id="SHO59418.1"/>
    </source>
</evidence>
<protein>
    <recommendedName>
        <fullName evidence="1">Sulfotransferase domain-containing protein</fullName>
    </recommendedName>
</protein>
<accession>A0A1M7Z382</accession>
<dbReference type="RefSeq" id="WP_073569756.1">
    <property type="nucleotide sequence ID" value="NZ_FRXN01000001.1"/>
</dbReference>
<dbReference type="InterPro" id="IPR027417">
    <property type="entry name" value="P-loop_NTPase"/>
</dbReference>
<dbReference type="EMBL" id="FRXN01000001">
    <property type="protein sequence ID" value="SHO59418.1"/>
    <property type="molecule type" value="Genomic_DNA"/>
</dbReference>
<sequence length="254" mass="29406">MRKVFNYFSDFYNLKSNDIIVASYPKSGNTRIRLAIAKYFQIKNNLTNDFNYQFTNQILPEIGRGNIKSSRKILSNYVNDVSPVLFVKSHLPYSVLRYFLKGNSILYIDRLDCETLMSFYDYSIARKIISSDVSFSQFLRSKSGIKGFSSYLKSWNSVKKVEISYNDLINNDISTIINSLNEVGFVYDEVLMTQAIVETRRNKTSKISNVLDANSNYNFAMKRDRSISKYFSNLEDINFYNDNISSTGLKKITN</sequence>
<gene>
    <name evidence="2" type="ORF">SAMN04488108_0054</name>
</gene>
<dbReference type="Proteomes" id="UP000184609">
    <property type="component" value="Unassembled WGS sequence"/>
</dbReference>
<name>A0A1M7Z382_9BACT</name>
<dbReference type="GO" id="GO:0008146">
    <property type="term" value="F:sulfotransferase activity"/>
    <property type="evidence" value="ECO:0007669"/>
    <property type="project" value="InterPro"/>
</dbReference>
<feature type="domain" description="Sulfotransferase" evidence="1">
    <location>
        <begin position="17"/>
        <end position="171"/>
    </location>
</feature>
<evidence type="ECO:0000313" key="3">
    <source>
        <dbReference type="Proteomes" id="UP000184609"/>
    </source>
</evidence>
<proteinExistence type="predicted"/>
<evidence type="ECO:0000259" key="1">
    <source>
        <dbReference type="Pfam" id="PF00685"/>
    </source>
</evidence>
<dbReference type="AlphaFoldDB" id="A0A1M7Z382"/>
<dbReference type="STRING" id="1073327.SAMN04488108_0054"/>
<organism evidence="2 3">
    <name type="scientific">Algoriphagus zhangzhouensis</name>
    <dbReference type="NCBI Taxonomy" id="1073327"/>
    <lineage>
        <taxon>Bacteria</taxon>
        <taxon>Pseudomonadati</taxon>
        <taxon>Bacteroidota</taxon>
        <taxon>Cytophagia</taxon>
        <taxon>Cytophagales</taxon>
        <taxon>Cyclobacteriaceae</taxon>
        <taxon>Algoriphagus</taxon>
    </lineage>
</organism>
<keyword evidence="3" id="KW-1185">Reference proteome</keyword>